<dbReference type="Proteomes" id="UP000481087">
    <property type="component" value="Unassembled WGS sequence"/>
</dbReference>
<evidence type="ECO:0000259" key="1">
    <source>
        <dbReference type="Pfam" id="PF02698"/>
    </source>
</evidence>
<protein>
    <submittedName>
        <fullName evidence="2">YdcF family protein</fullName>
    </submittedName>
</protein>
<evidence type="ECO:0000313" key="2">
    <source>
        <dbReference type="EMBL" id="MZQ80976.1"/>
    </source>
</evidence>
<dbReference type="AlphaFoldDB" id="A0A6L8UUZ3"/>
<organism evidence="2 3">
    <name type="scientific">Paenibacillus silvestris</name>
    <dbReference type="NCBI Taxonomy" id="2606219"/>
    <lineage>
        <taxon>Bacteria</taxon>
        <taxon>Bacillati</taxon>
        <taxon>Bacillota</taxon>
        <taxon>Bacilli</taxon>
        <taxon>Bacillales</taxon>
        <taxon>Paenibacillaceae</taxon>
        <taxon>Paenibacillus</taxon>
    </lineage>
</organism>
<dbReference type="RefSeq" id="WP_161405317.1">
    <property type="nucleotide sequence ID" value="NZ_WTUZ01000005.1"/>
</dbReference>
<dbReference type="PANTHER" id="PTHR30336">
    <property type="entry name" value="INNER MEMBRANE PROTEIN, PROBABLE PERMEASE"/>
    <property type="match status" value="1"/>
</dbReference>
<reference evidence="2 3" key="1">
    <citation type="submission" date="2019-12" db="EMBL/GenBank/DDBJ databases">
        <title>Paenibacillus sp. nov. sp. isolated from soil.</title>
        <authorList>
            <person name="Kim J."/>
            <person name="Jeong S.E."/>
            <person name="Jung H.S."/>
            <person name="Jeon C.O."/>
        </authorList>
    </citation>
    <scope>NUCLEOTIDE SEQUENCE [LARGE SCALE GENOMIC DNA]</scope>
    <source>
        <strain evidence="2 3">5J-6</strain>
    </source>
</reference>
<dbReference type="CDD" id="cd06259">
    <property type="entry name" value="YdcF-like"/>
    <property type="match status" value="1"/>
</dbReference>
<evidence type="ECO:0000313" key="3">
    <source>
        <dbReference type="Proteomes" id="UP000481087"/>
    </source>
</evidence>
<dbReference type="Pfam" id="PF02698">
    <property type="entry name" value="DUF218"/>
    <property type="match status" value="1"/>
</dbReference>
<proteinExistence type="predicted"/>
<dbReference type="Gene3D" id="3.40.50.620">
    <property type="entry name" value="HUPs"/>
    <property type="match status" value="1"/>
</dbReference>
<dbReference type="InterPro" id="IPR014729">
    <property type="entry name" value="Rossmann-like_a/b/a_fold"/>
</dbReference>
<dbReference type="EMBL" id="WTUZ01000005">
    <property type="protein sequence ID" value="MZQ80976.1"/>
    <property type="molecule type" value="Genomic_DNA"/>
</dbReference>
<name>A0A6L8UUZ3_9BACL</name>
<keyword evidence="3" id="KW-1185">Reference proteome</keyword>
<comment type="caution">
    <text evidence="2">The sequence shown here is derived from an EMBL/GenBank/DDBJ whole genome shotgun (WGS) entry which is preliminary data.</text>
</comment>
<gene>
    <name evidence="2" type="ORF">GQF01_02335</name>
</gene>
<accession>A0A6L8UUZ3</accession>
<dbReference type="InterPro" id="IPR051599">
    <property type="entry name" value="Cell_Envelope_Assoc"/>
</dbReference>
<sequence length="204" mass="23159">MTHICFLKIHEPVACDAIFLFGGSHPGNFEKPLEAYQKKLGKAVIITGNNSTWGMIHPSWNYGDVPQAGVIVSYLISNGVPADAIVYEERSKNSLDNVLFAKEIFNFDKINSLLFITKSYGAGRQWRLLTKHLPPHIRYVPYPFDTNFTDDEPIMTRHNWMNTPKNCSLVYGEYLRIVCYGKKGDITPLDNQIAGLENHVSEYC</sequence>
<feature type="domain" description="DUF218" evidence="1">
    <location>
        <begin position="16"/>
        <end position="153"/>
    </location>
</feature>
<dbReference type="GO" id="GO:0005886">
    <property type="term" value="C:plasma membrane"/>
    <property type="evidence" value="ECO:0007669"/>
    <property type="project" value="TreeGrafter"/>
</dbReference>
<dbReference type="GO" id="GO:0000270">
    <property type="term" value="P:peptidoglycan metabolic process"/>
    <property type="evidence" value="ECO:0007669"/>
    <property type="project" value="TreeGrafter"/>
</dbReference>
<dbReference type="PANTHER" id="PTHR30336:SF4">
    <property type="entry name" value="ENVELOPE BIOGENESIS FACTOR ELYC"/>
    <property type="match status" value="1"/>
</dbReference>
<dbReference type="InterPro" id="IPR003848">
    <property type="entry name" value="DUF218"/>
</dbReference>
<dbReference type="GO" id="GO:0043164">
    <property type="term" value="P:Gram-negative-bacterium-type cell wall biogenesis"/>
    <property type="evidence" value="ECO:0007669"/>
    <property type="project" value="TreeGrafter"/>
</dbReference>